<evidence type="ECO:0000256" key="2">
    <source>
        <dbReference type="SAM" id="Phobius"/>
    </source>
</evidence>
<accession>A0A2T4CVY7</accession>
<feature type="compositionally biased region" description="Basic and acidic residues" evidence="1">
    <location>
        <begin position="126"/>
        <end position="136"/>
    </location>
</feature>
<evidence type="ECO:0000259" key="3">
    <source>
        <dbReference type="Pfam" id="PF01370"/>
    </source>
</evidence>
<keyword evidence="2" id="KW-1133">Transmembrane helix</keyword>
<comment type="caution">
    <text evidence="4">The sequence shown here is derived from an EMBL/GenBank/DDBJ whole genome shotgun (WGS) entry which is preliminary data.</text>
</comment>
<keyword evidence="2" id="KW-0472">Membrane</keyword>
<keyword evidence="2" id="KW-0812">Transmembrane</keyword>
<reference evidence="4" key="1">
    <citation type="submission" date="2018-03" db="EMBL/GenBank/DDBJ databases">
        <title>Cross-interface Injection: A General Nanoliter Liquid Handling Method Applied to Single Cells Genome Amplification Automated Nanoliter Liquid Handling Applied to Single Cell Multiple Displacement Amplification.</title>
        <authorList>
            <person name="Yun J."/>
            <person name="Xu P."/>
            <person name="Xu J."/>
            <person name="Dai X."/>
            <person name="Wang Y."/>
            <person name="Zheng X."/>
            <person name="Cao C."/>
            <person name="Yi Q."/>
            <person name="Zhu Y."/>
            <person name="Wang L."/>
            <person name="Dong Z."/>
            <person name="Huang Y."/>
            <person name="Huang L."/>
            <person name="Du W."/>
        </authorList>
    </citation>
    <scope>NUCLEOTIDE SEQUENCE [LARGE SCALE GENOMIC DNA]</scope>
    <source>
        <strain evidence="4">Z-D3-2</strain>
    </source>
</reference>
<dbReference type="InterPro" id="IPR036291">
    <property type="entry name" value="NAD(P)-bd_dom_sf"/>
</dbReference>
<sequence length="379" mass="42075">MRVFVTGATGFVGKALVTELVADHHQVVAALRKQSTELPMEVEQKLIGDLSLLSESNTIINTLDNIDVVIQIAARVHIMEDKAADPLDEFRKINVDSTQELARQAAKAGVKRFIFLSSIKVNGESTDNRPPFHESDEPAPEDPYGQSKLEAERALFELARATPMEIVIIRPPLVYGPGVKANFASLIKLVNKGIPLPFGAIQNKRSMLAINNLVSFIKLCMAAPDAANHVFLIADEDSPSTTQLLNNIAQAYGRPVRLIPVPASWMAFCAKLIGKQNLTDRLFGNLQIDTSKAVQLLGWKPATNMKQQLNEMAKVERQSGFKNLKYEYYMTHLVIRLLDIIFSVLGLLIGLPIFCILLIIGWFDTGSPVFRQERVGRFQ</sequence>
<evidence type="ECO:0000313" key="4">
    <source>
        <dbReference type="EMBL" id="PTB85712.1"/>
    </source>
</evidence>
<gene>
    <name evidence="4" type="ORF">C9940_05155</name>
</gene>
<dbReference type="PANTHER" id="PTHR48079:SF6">
    <property type="entry name" value="NAD(P)-BINDING DOMAIN-CONTAINING PROTEIN-RELATED"/>
    <property type="match status" value="1"/>
</dbReference>
<dbReference type="AlphaFoldDB" id="A0A2T4CVY7"/>
<dbReference type="Gene3D" id="3.40.50.720">
    <property type="entry name" value="NAD(P)-binding Rossmann-like Domain"/>
    <property type="match status" value="1"/>
</dbReference>
<feature type="domain" description="NAD-dependent epimerase/dehydratase" evidence="3">
    <location>
        <begin position="3"/>
        <end position="233"/>
    </location>
</feature>
<proteinExistence type="predicted"/>
<feature type="transmembrane region" description="Helical" evidence="2">
    <location>
        <begin position="340"/>
        <end position="363"/>
    </location>
</feature>
<dbReference type="GO" id="GO:0005737">
    <property type="term" value="C:cytoplasm"/>
    <property type="evidence" value="ECO:0007669"/>
    <property type="project" value="TreeGrafter"/>
</dbReference>
<name>A0A2T4CVY7_9GAMM</name>
<dbReference type="Pfam" id="PF01370">
    <property type="entry name" value="Epimerase"/>
    <property type="match status" value="1"/>
</dbReference>
<dbReference type="SUPFAM" id="SSF51735">
    <property type="entry name" value="NAD(P)-binding Rossmann-fold domains"/>
    <property type="match status" value="1"/>
</dbReference>
<dbReference type="InterPro" id="IPR051783">
    <property type="entry name" value="NAD(P)-dependent_oxidoreduct"/>
</dbReference>
<feature type="region of interest" description="Disordered" evidence="1">
    <location>
        <begin position="125"/>
        <end position="145"/>
    </location>
</feature>
<dbReference type="PANTHER" id="PTHR48079">
    <property type="entry name" value="PROTEIN YEEZ"/>
    <property type="match status" value="1"/>
</dbReference>
<dbReference type="GO" id="GO:0004029">
    <property type="term" value="F:aldehyde dehydrogenase (NAD+) activity"/>
    <property type="evidence" value="ECO:0007669"/>
    <property type="project" value="TreeGrafter"/>
</dbReference>
<evidence type="ECO:0000256" key="1">
    <source>
        <dbReference type="SAM" id="MobiDB-lite"/>
    </source>
</evidence>
<dbReference type="EMBL" id="PYVN01000099">
    <property type="protein sequence ID" value="PTB85712.1"/>
    <property type="molecule type" value="Genomic_DNA"/>
</dbReference>
<dbReference type="InterPro" id="IPR001509">
    <property type="entry name" value="Epimerase_deHydtase"/>
</dbReference>
<protein>
    <submittedName>
        <fullName evidence="4">Epimerase</fullName>
    </submittedName>
</protein>
<organism evidence="4">
    <name type="scientific">Pseudidiomarina aestuarii</name>
    <dbReference type="NCBI Taxonomy" id="624146"/>
    <lineage>
        <taxon>Bacteria</taxon>
        <taxon>Pseudomonadati</taxon>
        <taxon>Pseudomonadota</taxon>
        <taxon>Gammaproteobacteria</taxon>
        <taxon>Alteromonadales</taxon>
        <taxon>Idiomarinaceae</taxon>
        <taxon>Pseudidiomarina</taxon>
    </lineage>
</organism>
<dbReference type="CDD" id="cd05232">
    <property type="entry name" value="UDP_G4E_4_SDR_e"/>
    <property type="match status" value="1"/>
</dbReference>